<accession>A0A0P6G2X6</accession>
<reference evidence="15" key="1">
    <citation type="submission" date="2015-10" db="EMBL/GenBank/DDBJ databases">
        <title>EvidentialGene: Evidence-directed Construction of Complete mRNA Transcriptomes without Genomes.</title>
        <authorList>
            <person name="Gilbert D.G."/>
        </authorList>
    </citation>
    <scope>NUCLEOTIDE SEQUENCE</scope>
</reference>
<evidence type="ECO:0000256" key="3">
    <source>
        <dbReference type="ARBA" id="ARBA00022475"/>
    </source>
</evidence>
<keyword evidence="11 12" id="KW-0807">Transducer</keyword>
<dbReference type="PANTHER" id="PTHR24229">
    <property type="entry name" value="NEUROPEPTIDES RECEPTOR"/>
    <property type="match status" value="1"/>
</dbReference>
<dbReference type="EMBL" id="GDIQ01057739">
    <property type="protein sequence ID" value="JAN36998.1"/>
    <property type="molecule type" value="Transcribed_RNA"/>
</dbReference>
<evidence type="ECO:0000313" key="15">
    <source>
        <dbReference type="EMBL" id="JAN36998.1"/>
    </source>
</evidence>
<dbReference type="Pfam" id="PF00001">
    <property type="entry name" value="7tm_1"/>
    <property type="match status" value="2"/>
</dbReference>
<name>A0A0P6G2X6_9CRUS</name>
<keyword evidence="4 12" id="KW-0812">Transmembrane</keyword>
<evidence type="ECO:0000256" key="12">
    <source>
        <dbReference type="RuleBase" id="RU000688"/>
    </source>
</evidence>
<feature type="region of interest" description="Disordered" evidence="13">
    <location>
        <begin position="398"/>
        <end position="420"/>
    </location>
</feature>
<keyword evidence="10" id="KW-0325">Glycoprotein</keyword>
<dbReference type="PRINTS" id="PR00237">
    <property type="entry name" value="GPCRRHODOPSN"/>
</dbReference>
<feature type="compositionally biased region" description="Basic and acidic residues" evidence="13">
    <location>
        <begin position="399"/>
        <end position="412"/>
    </location>
</feature>
<evidence type="ECO:0000256" key="4">
    <source>
        <dbReference type="ARBA" id="ARBA00022692"/>
    </source>
</evidence>
<dbReference type="PROSITE" id="PS50262">
    <property type="entry name" value="G_PROTEIN_RECEP_F1_2"/>
    <property type="match status" value="1"/>
</dbReference>
<dbReference type="GO" id="GO:0005886">
    <property type="term" value="C:plasma membrane"/>
    <property type="evidence" value="ECO:0007669"/>
    <property type="project" value="UniProtKB-SubCell"/>
</dbReference>
<feature type="transmembrane region" description="Helical" evidence="14">
    <location>
        <begin position="30"/>
        <end position="58"/>
    </location>
</feature>
<evidence type="ECO:0000256" key="1">
    <source>
        <dbReference type="ARBA" id="ARBA00004651"/>
    </source>
</evidence>
<dbReference type="SMART" id="SM01381">
    <property type="entry name" value="7TM_GPCR_Srsx"/>
    <property type="match status" value="1"/>
</dbReference>
<keyword evidence="9 12" id="KW-0675">Receptor</keyword>
<keyword evidence="5 14" id="KW-1133">Transmembrane helix</keyword>
<comment type="subcellular location">
    <subcellularLocation>
        <location evidence="1">Cell membrane</location>
        <topology evidence="1">Multi-pass membrane protein</topology>
    </subcellularLocation>
</comment>
<keyword evidence="8" id="KW-1015">Disulfide bond</keyword>
<keyword evidence="3" id="KW-1003">Cell membrane</keyword>
<dbReference type="SUPFAM" id="SSF81321">
    <property type="entry name" value="Family A G protein-coupled receptor-like"/>
    <property type="match status" value="1"/>
</dbReference>
<dbReference type="GeneID" id="116923677"/>
<evidence type="ECO:0000256" key="7">
    <source>
        <dbReference type="ARBA" id="ARBA00023136"/>
    </source>
</evidence>
<keyword evidence="6 12" id="KW-0297">G-protein coupled receptor</keyword>
<evidence type="ECO:0000256" key="9">
    <source>
        <dbReference type="ARBA" id="ARBA00023170"/>
    </source>
</evidence>
<evidence type="ECO:0000256" key="6">
    <source>
        <dbReference type="ARBA" id="ARBA00023040"/>
    </source>
</evidence>
<feature type="transmembrane region" description="Helical" evidence="14">
    <location>
        <begin position="254"/>
        <end position="279"/>
    </location>
</feature>
<sequence>MENTAPWVNDTGDVPDLVANDYEIPLLGAFLFYFVQCLYGTVFVVGLLGNTLVIYVVLRYTKMQTVTNLYILNLAVADECFLIGIPFIMTTMGLGYWPFGNVMCKIYMTTTSVNQFTSSLLLTVMSADRYIAVCHPIDSSTFRTPFIAKVVSMTTWGISFLMIVPIFLYAHTQQVHSDWAVGSLNDSRVIDTLYWSNGSATTIASWMKNHTRVTSSLAVENGAEDALEVHMTSPIVSCNIYWPENEYMNGQAAFTLYTFTLAFAIPLILILVFYILVIRKLKTVGPTNKSKEKRRSHRKVTRLVLTVVTVYVLCWLPYWVSQVSLIFTPPKASQSPYIVAIFLLAGCLGYSNSAVNPILYAFLSDNFKKSFMKACTCAERRDVNKALTGENSVFTRRGRNSERGFGHNDSRSRIPPMSGNVGRSIAPQETVELSNPVLATIQQEVCASSTIVVNRTDEDVCDSSGGDDVQIVIKGSIKLDGSFTKSQNSTKSDGKQGTIASSRTVDSVVSCQHNVRVNGSSHVLHSDL</sequence>
<dbReference type="GO" id="GO:0043005">
    <property type="term" value="C:neuron projection"/>
    <property type="evidence" value="ECO:0007669"/>
    <property type="project" value="TreeGrafter"/>
</dbReference>
<dbReference type="InterPro" id="IPR000276">
    <property type="entry name" value="GPCR_Rhodpsn"/>
</dbReference>
<dbReference type="GO" id="GO:0004994">
    <property type="term" value="F:somatostatin receptor activity"/>
    <property type="evidence" value="ECO:0007669"/>
    <property type="project" value="InterPro"/>
</dbReference>
<dbReference type="OrthoDB" id="6076970at2759"/>
<dbReference type="PRINTS" id="PR00246">
    <property type="entry name" value="SOMATOSTATNR"/>
</dbReference>
<feature type="transmembrane region" description="Helical" evidence="14">
    <location>
        <begin position="300"/>
        <end position="318"/>
    </location>
</feature>
<feature type="transmembrane region" description="Helical" evidence="14">
    <location>
        <begin position="106"/>
        <end position="125"/>
    </location>
</feature>
<evidence type="ECO:0000256" key="2">
    <source>
        <dbReference type="ARBA" id="ARBA00010663"/>
    </source>
</evidence>
<evidence type="ECO:0000256" key="8">
    <source>
        <dbReference type="ARBA" id="ARBA00023157"/>
    </source>
</evidence>
<comment type="similarity">
    <text evidence="2 12">Belongs to the G-protein coupled receptor 1 family.</text>
</comment>
<dbReference type="InterPro" id="IPR017452">
    <property type="entry name" value="GPCR_Rhodpsn_7TM"/>
</dbReference>
<dbReference type="KEGG" id="dmk:116923677"/>
<protein>
    <submittedName>
        <fullName evidence="15">Somatostatin receptor type</fullName>
    </submittedName>
</protein>
<feature type="transmembrane region" description="Helical" evidence="14">
    <location>
        <begin position="146"/>
        <end position="170"/>
    </location>
</feature>
<dbReference type="RefSeq" id="XP_032786073.1">
    <property type="nucleotide sequence ID" value="XM_032930182.2"/>
</dbReference>
<keyword evidence="7 14" id="KW-0472">Membrane</keyword>
<dbReference type="InterPro" id="IPR000586">
    <property type="entry name" value="Somatstn_rcpt"/>
</dbReference>
<evidence type="ECO:0000256" key="13">
    <source>
        <dbReference type="SAM" id="MobiDB-lite"/>
    </source>
</evidence>
<evidence type="ECO:0000256" key="11">
    <source>
        <dbReference type="ARBA" id="ARBA00023224"/>
    </source>
</evidence>
<evidence type="ECO:0000256" key="5">
    <source>
        <dbReference type="ARBA" id="ARBA00022989"/>
    </source>
</evidence>
<dbReference type="GO" id="GO:0042277">
    <property type="term" value="F:peptide binding"/>
    <property type="evidence" value="ECO:0007669"/>
    <property type="project" value="TreeGrafter"/>
</dbReference>
<organism evidence="15">
    <name type="scientific">Daphnia magna</name>
    <dbReference type="NCBI Taxonomy" id="35525"/>
    <lineage>
        <taxon>Eukaryota</taxon>
        <taxon>Metazoa</taxon>
        <taxon>Ecdysozoa</taxon>
        <taxon>Arthropoda</taxon>
        <taxon>Crustacea</taxon>
        <taxon>Branchiopoda</taxon>
        <taxon>Diplostraca</taxon>
        <taxon>Cladocera</taxon>
        <taxon>Anomopoda</taxon>
        <taxon>Daphniidae</taxon>
        <taxon>Daphnia</taxon>
    </lineage>
</organism>
<dbReference type="PROSITE" id="PS00237">
    <property type="entry name" value="G_PROTEIN_RECEP_F1_1"/>
    <property type="match status" value="1"/>
</dbReference>
<evidence type="ECO:0000256" key="14">
    <source>
        <dbReference type="SAM" id="Phobius"/>
    </source>
</evidence>
<proteinExistence type="inferred from homology"/>
<feature type="transmembrane region" description="Helical" evidence="14">
    <location>
        <begin position="338"/>
        <end position="363"/>
    </location>
</feature>
<dbReference type="Gene3D" id="1.20.1070.10">
    <property type="entry name" value="Rhodopsin 7-helix transmembrane proteins"/>
    <property type="match status" value="2"/>
</dbReference>
<evidence type="ECO:0000256" key="10">
    <source>
        <dbReference type="ARBA" id="ARBA00023180"/>
    </source>
</evidence>
<dbReference type="AlphaFoldDB" id="A0A0P6G2X6"/>
<dbReference type="PANTHER" id="PTHR24229:SF40">
    <property type="entry name" value="ALLATOSTATIN C RECEPTOR 1-RELATED"/>
    <property type="match status" value="1"/>
</dbReference>
<dbReference type="CDD" id="cd15094">
    <property type="entry name" value="7tmA_AstC_insect"/>
    <property type="match status" value="1"/>
</dbReference>
<feature type="transmembrane region" description="Helical" evidence="14">
    <location>
        <begin position="70"/>
        <end position="94"/>
    </location>
</feature>